<accession>A0A955RK02</accession>
<keyword evidence="6 7" id="KW-0804">Transcription</keyword>
<gene>
    <name evidence="7 9" type="primary">nrdR</name>
    <name evidence="9" type="ORF">KC717_01340</name>
</gene>
<sequence>MFCPYCHGEDTKVVDKRDNSDSGVTRRRRECIGCTKRFTTYERIERVTLNVEKRNGKVVDFDRSKLRNAVVKAMKKRPITDQQVEEMLDDIELKLLNRKKTVVTSTDIGKMVLTRLKKLDKVAYLRFVSVYRDFDTVEKFQKEIKALEE</sequence>
<keyword evidence="7" id="KW-0862">Zinc</keyword>
<evidence type="ECO:0000256" key="1">
    <source>
        <dbReference type="ARBA" id="ARBA00022491"/>
    </source>
</evidence>
<dbReference type="GO" id="GO:0005524">
    <property type="term" value="F:ATP binding"/>
    <property type="evidence" value="ECO:0007669"/>
    <property type="project" value="UniProtKB-UniRule"/>
</dbReference>
<protein>
    <recommendedName>
        <fullName evidence="7">Transcriptional repressor NrdR</fullName>
    </recommendedName>
</protein>
<keyword evidence="1 7" id="KW-0678">Repressor</keyword>
<evidence type="ECO:0000256" key="2">
    <source>
        <dbReference type="ARBA" id="ARBA00022741"/>
    </source>
</evidence>
<name>A0A955RK02_9BACT</name>
<dbReference type="PANTHER" id="PTHR30455">
    <property type="entry name" value="TRANSCRIPTIONAL REPRESSOR NRDR"/>
    <property type="match status" value="1"/>
</dbReference>
<dbReference type="PROSITE" id="PS51161">
    <property type="entry name" value="ATP_CONE"/>
    <property type="match status" value="1"/>
</dbReference>
<evidence type="ECO:0000313" key="9">
    <source>
        <dbReference type="EMBL" id="MCA9385270.1"/>
    </source>
</evidence>
<comment type="cofactor">
    <cofactor evidence="7">
        <name>Zn(2+)</name>
        <dbReference type="ChEBI" id="CHEBI:29105"/>
    </cofactor>
    <text evidence="7">Binds 1 zinc ion.</text>
</comment>
<feature type="domain" description="ATP-cone" evidence="8">
    <location>
        <begin position="49"/>
        <end position="139"/>
    </location>
</feature>
<evidence type="ECO:0000256" key="3">
    <source>
        <dbReference type="ARBA" id="ARBA00022840"/>
    </source>
</evidence>
<keyword evidence="4 7" id="KW-0805">Transcription regulation</keyword>
<keyword evidence="5 7" id="KW-0238">DNA-binding</keyword>
<comment type="similarity">
    <text evidence="7">Belongs to the NrdR family.</text>
</comment>
<keyword evidence="7" id="KW-0479">Metal-binding</keyword>
<dbReference type="AlphaFoldDB" id="A0A955RK02"/>
<dbReference type="GO" id="GO:0008270">
    <property type="term" value="F:zinc ion binding"/>
    <property type="evidence" value="ECO:0007669"/>
    <property type="project" value="UniProtKB-UniRule"/>
</dbReference>
<feature type="zinc finger region" evidence="7">
    <location>
        <begin position="3"/>
        <end position="34"/>
    </location>
</feature>
<dbReference type="PANTHER" id="PTHR30455:SF2">
    <property type="entry name" value="TRANSCRIPTIONAL REPRESSOR NRDR"/>
    <property type="match status" value="1"/>
</dbReference>
<comment type="caution">
    <text evidence="9">The sequence shown here is derived from an EMBL/GenBank/DDBJ whole genome shotgun (WGS) entry which is preliminary data.</text>
</comment>
<evidence type="ECO:0000259" key="8">
    <source>
        <dbReference type="PROSITE" id="PS51161"/>
    </source>
</evidence>
<dbReference type="GO" id="GO:0003677">
    <property type="term" value="F:DNA binding"/>
    <property type="evidence" value="ECO:0007669"/>
    <property type="project" value="UniProtKB-KW"/>
</dbReference>
<evidence type="ECO:0000256" key="5">
    <source>
        <dbReference type="ARBA" id="ARBA00023125"/>
    </source>
</evidence>
<keyword evidence="3 7" id="KW-0067">ATP-binding</keyword>
<evidence type="ECO:0000256" key="6">
    <source>
        <dbReference type="ARBA" id="ARBA00023163"/>
    </source>
</evidence>
<dbReference type="HAMAP" id="MF_00440">
    <property type="entry name" value="NrdR"/>
    <property type="match status" value="1"/>
</dbReference>
<reference evidence="9" key="1">
    <citation type="submission" date="2020-04" db="EMBL/GenBank/DDBJ databases">
        <authorList>
            <person name="Zhang T."/>
        </authorList>
    </citation>
    <scope>NUCLEOTIDE SEQUENCE</scope>
    <source>
        <strain evidence="9">HKST-UBA11</strain>
    </source>
</reference>
<reference evidence="9" key="2">
    <citation type="journal article" date="2021" name="Microbiome">
        <title>Successional dynamics and alternative stable states in a saline activated sludge microbial community over 9 years.</title>
        <authorList>
            <person name="Wang Y."/>
            <person name="Ye J."/>
            <person name="Ju F."/>
            <person name="Liu L."/>
            <person name="Boyd J.A."/>
            <person name="Deng Y."/>
            <person name="Parks D.H."/>
            <person name="Jiang X."/>
            <person name="Yin X."/>
            <person name="Woodcroft B.J."/>
            <person name="Tyson G.W."/>
            <person name="Hugenholtz P."/>
            <person name="Polz M.F."/>
            <person name="Zhang T."/>
        </authorList>
    </citation>
    <scope>NUCLEOTIDE SEQUENCE</scope>
    <source>
        <strain evidence="9">HKST-UBA11</strain>
    </source>
</reference>
<evidence type="ECO:0000313" key="10">
    <source>
        <dbReference type="Proteomes" id="UP000754563"/>
    </source>
</evidence>
<comment type="function">
    <text evidence="7">Negatively regulates transcription of bacterial ribonucleotide reductase nrd genes and operons by binding to NrdR-boxes.</text>
</comment>
<dbReference type="GO" id="GO:0045892">
    <property type="term" value="P:negative regulation of DNA-templated transcription"/>
    <property type="evidence" value="ECO:0007669"/>
    <property type="project" value="UniProtKB-UniRule"/>
</dbReference>
<proteinExistence type="inferred from homology"/>
<dbReference type="NCBIfam" id="TIGR00244">
    <property type="entry name" value="transcriptional regulator NrdR"/>
    <property type="match status" value="1"/>
</dbReference>
<evidence type="ECO:0000256" key="4">
    <source>
        <dbReference type="ARBA" id="ARBA00023015"/>
    </source>
</evidence>
<dbReference type="InterPro" id="IPR003796">
    <property type="entry name" value="RNR_NrdR-like"/>
</dbReference>
<dbReference type="InterPro" id="IPR005144">
    <property type="entry name" value="ATP-cone_dom"/>
</dbReference>
<keyword evidence="2 7" id="KW-0547">Nucleotide-binding</keyword>
<dbReference type="Pfam" id="PF03477">
    <property type="entry name" value="ATP-cone"/>
    <property type="match status" value="1"/>
</dbReference>
<organism evidence="9 10">
    <name type="scientific">Candidatus Dojkabacteria bacterium</name>
    <dbReference type="NCBI Taxonomy" id="2099670"/>
    <lineage>
        <taxon>Bacteria</taxon>
        <taxon>Candidatus Dojkabacteria</taxon>
    </lineage>
</organism>
<dbReference type="EMBL" id="JAGQLH010000010">
    <property type="protein sequence ID" value="MCA9385270.1"/>
    <property type="molecule type" value="Genomic_DNA"/>
</dbReference>
<evidence type="ECO:0000256" key="7">
    <source>
        <dbReference type="HAMAP-Rule" id="MF_00440"/>
    </source>
</evidence>
<dbReference type="Pfam" id="PF22811">
    <property type="entry name" value="Zn_ribbon_NrdR"/>
    <property type="match status" value="1"/>
</dbReference>
<keyword evidence="7" id="KW-0863">Zinc-finger</keyword>
<dbReference type="InterPro" id="IPR055173">
    <property type="entry name" value="NrdR-like_N"/>
</dbReference>
<dbReference type="Proteomes" id="UP000754563">
    <property type="component" value="Unassembled WGS sequence"/>
</dbReference>